<dbReference type="Proteomes" id="UP000003527">
    <property type="component" value="Unassembled WGS sequence"/>
</dbReference>
<gene>
    <name evidence="3" type="ORF">HMPREF9624_00268</name>
</gene>
<proteinExistence type="inferred from homology"/>
<evidence type="ECO:0000313" key="3">
    <source>
        <dbReference type="EMBL" id="EHL11961.1"/>
    </source>
</evidence>
<sequence length="87" mass="10212">MYRLVFSKKAFKDIKKLDKHTQQLIINWLEKNIDNTDNPRAKGKGLVGDKGGQWRYRIGDYRVICEILDKEVIVYALSVGHRSEIYN</sequence>
<accession>G9WUE3</accession>
<dbReference type="RefSeq" id="WP_009536202.1">
    <property type="nucleotide sequence ID" value="NZ_JH414504.1"/>
</dbReference>
<dbReference type="InterPro" id="IPR035093">
    <property type="entry name" value="RelE/ParE_toxin_dom_sf"/>
</dbReference>
<reference evidence="3 4" key="1">
    <citation type="submission" date="2011-08" db="EMBL/GenBank/DDBJ databases">
        <title>The Genome Sequence of Oribacterium sp. ACB7.</title>
        <authorList>
            <consortium name="The Broad Institute Genome Sequencing Platform"/>
            <person name="Earl A."/>
            <person name="Ward D."/>
            <person name="Feldgarden M."/>
            <person name="Gevers D."/>
            <person name="Sizova M."/>
            <person name="Hazen A."/>
            <person name="Epstein S."/>
            <person name="Young S.K."/>
            <person name="Zeng Q."/>
            <person name="Gargeya S."/>
            <person name="Fitzgerald M."/>
            <person name="Haas B."/>
            <person name="Abouelleil A."/>
            <person name="Alvarado L."/>
            <person name="Arachchi H.M."/>
            <person name="Berlin A."/>
            <person name="Brown A."/>
            <person name="Chapman S.B."/>
            <person name="Chen Z."/>
            <person name="Dunbar C."/>
            <person name="Freedman E."/>
            <person name="Gearin G."/>
            <person name="Gellesch M."/>
            <person name="Goldberg J."/>
            <person name="Griggs A."/>
            <person name="Gujja S."/>
            <person name="Heiman D."/>
            <person name="Howarth C."/>
            <person name="Larson L."/>
            <person name="Lui A."/>
            <person name="MacDonald P.J.P."/>
            <person name="Montmayeur A."/>
            <person name="Murphy C."/>
            <person name="Neiman D."/>
            <person name="Pearson M."/>
            <person name="Priest M."/>
            <person name="Roberts A."/>
            <person name="Saif S."/>
            <person name="Shea T."/>
            <person name="Shenoy N."/>
            <person name="Sisk P."/>
            <person name="Stolte C."/>
            <person name="Sykes S."/>
            <person name="Wortman J."/>
            <person name="Nusbaum C."/>
            <person name="Birren B."/>
        </authorList>
    </citation>
    <scope>NUCLEOTIDE SEQUENCE [LARGE SCALE GENOMIC DNA]</scope>
    <source>
        <strain evidence="3 4">ACB7</strain>
    </source>
</reference>
<dbReference type="AlphaFoldDB" id="G9WUE3"/>
<dbReference type="Pfam" id="PF05016">
    <property type="entry name" value="ParE_toxin"/>
    <property type="match status" value="1"/>
</dbReference>
<evidence type="ECO:0000256" key="1">
    <source>
        <dbReference type="ARBA" id="ARBA00006226"/>
    </source>
</evidence>
<evidence type="ECO:0000256" key="2">
    <source>
        <dbReference type="ARBA" id="ARBA00022649"/>
    </source>
</evidence>
<dbReference type="PANTHER" id="PTHR35601:SF1">
    <property type="entry name" value="TOXIN RELE"/>
    <property type="match status" value="1"/>
</dbReference>
<organism evidence="3 4">
    <name type="scientific">Oribacterium asaccharolyticum ACB7</name>
    <dbReference type="NCBI Taxonomy" id="796944"/>
    <lineage>
        <taxon>Bacteria</taxon>
        <taxon>Bacillati</taxon>
        <taxon>Bacillota</taxon>
        <taxon>Clostridia</taxon>
        <taxon>Lachnospirales</taxon>
        <taxon>Lachnospiraceae</taxon>
        <taxon>Oribacterium</taxon>
    </lineage>
</organism>
<keyword evidence="2" id="KW-1277">Toxin-antitoxin system</keyword>
<keyword evidence="4" id="KW-1185">Reference proteome</keyword>
<dbReference type="SUPFAM" id="SSF143011">
    <property type="entry name" value="RelE-like"/>
    <property type="match status" value="1"/>
</dbReference>
<dbReference type="InterPro" id="IPR007712">
    <property type="entry name" value="RelE/ParE_toxin"/>
</dbReference>
<evidence type="ECO:0000313" key="4">
    <source>
        <dbReference type="Proteomes" id="UP000003527"/>
    </source>
</evidence>
<evidence type="ECO:0008006" key="5">
    <source>
        <dbReference type="Google" id="ProtNLM"/>
    </source>
</evidence>
<name>G9WUE3_9FIRM</name>
<dbReference type="EMBL" id="AFZD01000016">
    <property type="protein sequence ID" value="EHL11961.1"/>
    <property type="molecule type" value="Genomic_DNA"/>
</dbReference>
<dbReference type="PANTHER" id="PTHR35601">
    <property type="entry name" value="TOXIN RELE"/>
    <property type="match status" value="1"/>
</dbReference>
<dbReference type="NCBIfam" id="TIGR02385">
    <property type="entry name" value="RelE_StbE"/>
    <property type="match status" value="1"/>
</dbReference>
<dbReference type="HOGENOM" id="CLU_155761_1_1_9"/>
<comment type="similarity">
    <text evidence="1">Belongs to the RelE toxin family.</text>
</comment>
<comment type="caution">
    <text evidence="3">The sequence shown here is derived from an EMBL/GenBank/DDBJ whole genome shotgun (WGS) entry which is preliminary data.</text>
</comment>
<dbReference type="Gene3D" id="3.30.2310.20">
    <property type="entry name" value="RelE-like"/>
    <property type="match status" value="1"/>
</dbReference>
<protein>
    <recommendedName>
        <fullName evidence="5">Addiction module toxin, RelE/StbE family</fullName>
    </recommendedName>
</protein>